<dbReference type="InterPro" id="IPR001533">
    <property type="entry name" value="Pterin_deHydtase"/>
</dbReference>
<evidence type="ECO:0000313" key="6">
    <source>
        <dbReference type="Proteomes" id="UP000192342"/>
    </source>
</evidence>
<dbReference type="PANTHER" id="PTHR12599">
    <property type="entry name" value="PTERIN-4-ALPHA-CARBINOLAMINE DEHYDRATASE"/>
    <property type="match status" value="1"/>
</dbReference>
<evidence type="ECO:0000256" key="2">
    <source>
        <dbReference type="ARBA" id="ARBA00006472"/>
    </source>
</evidence>
<accession>A0A1Y1SCT4</accession>
<sequence>MSEVALHQQRCVACEGGIAPLDQPALKAGLNALAECWHVDTLDQSPALSARFSFRNYYQVTAFVNAVAWIAHQENHHPDIHFGYRACTVYWTTHAASGITQNDLICAAKVDALLRTEELAP</sequence>
<dbReference type="PANTHER" id="PTHR12599:SF0">
    <property type="entry name" value="PTERIN-4-ALPHA-CARBINOLAMINE DEHYDRATASE"/>
    <property type="match status" value="1"/>
</dbReference>
<dbReference type="RefSeq" id="WP_083562271.1">
    <property type="nucleotide sequence ID" value="NZ_AQQV01000003.1"/>
</dbReference>
<dbReference type="GO" id="GO:0008124">
    <property type="term" value="F:4-alpha-hydroxytetrahydrobiopterin dehydratase activity"/>
    <property type="evidence" value="ECO:0007669"/>
    <property type="project" value="UniProtKB-EC"/>
</dbReference>
<reference evidence="5 6" key="1">
    <citation type="submission" date="2013-04" db="EMBL/GenBank/DDBJ databases">
        <title>Oceanococcus atlanticus 22II-S10r2 Genome Sequencing.</title>
        <authorList>
            <person name="Lai Q."/>
            <person name="Li G."/>
            <person name="Shao Z."/>
        </authorList>
    </citation>
    <scope>NUCLEOTIDE SEQUENCE [LARGE SCALE GENOMIC DNA]</scope>
    <source>
        <strain evidence="5 6">22II-S10r2</strain>
    </source>
</reference>
<comment type="similarity">
    <text evidence="2">Belongs to the pterin-4-alpha-carbinolamine dehydratase family.</text>
</comment>
<evidence type="ECO:0000256" key="3">
    <source>
        <dbReference type="ARBA" id="ARBA00013252"/>
    </source>
</evidence>
<dbReference type="EMBL" id="AQQV01000003">
    <property type="protein sequence ID" value="ORE86146.1"/>
    <property type="molecule type" value="Genomic_DNA"/>
</dbReference>
<organism evidence="5 6">
    <name type="scientific">Oceanococcus atlanticus</name>
    <dbReference type="NCBI Taxonomy" id="1317117"/>
    <lineage>
        <taxon>Bacteria</taxon>
        <taxon>Pseudomonadati</taxon>
        <taxon>Pseudomonadota</taxon>
        <taxon>Gammaproteobacteria</taxon>
        <taxon>Chromatiales</taxon>
        <taxon>Oceanococcaceae</taxon>
        <taxon>Oceanococcus</taxon>
    </lineage>
</organism>
<dbReference type="Gene3D" id="3.30.1360.20">
    <property type="entry name" value="Transcriptional coactivator/pterin dehydratase"/>
    <property type="match status" value="1"/>
</dbReference>
<comment type="catalytic activity">
    <reaction evidence="1">
        <text>(4aS,6R)-4a-hydroxy-L-erythro-5,6,7,8-tetrahydrobiopterin = (6R)-L-erythro-6,7-dihydrobiopterin + H2O</text>
        <dbReference type="Rhea" id="RHEA:11920"/>
        <dbReference type="ChEBI" id="CHEBI:15377"/>
        <dbReference type="ChEBI" id="CHEBI:15642"/>
        <dbReference type="ChEBI" id="CHEBI:43120"/>
        <dbReference type="EC" id="4.2.1.96"/>
    </reaction>
</comment>
<protein>
    <recommendedName>
        <fullName evidence="3">4a-hydroxytetrahydrobiopterin dehydratase</fullName>
        <ecNumber evidence="3">4.2.1.96</ecNumber>
    </recommendedName>
</protein>
<comment type="caution">
    <text evidence="5">The sequence shown here is derived from an EMBL/GenBank/DDBJ whole genome shotgun (WGS) entry which is preliminary data.</text>
</comment>
<evidence type="ECO:0000256" key="4">
    <source>
        <dbReference type="ARBA" id="ARBA00023239"/>
    </source>
</evidence>
<dbReference type="EC" id="4.2.1.96" evidence="3"/>
<dbReference type="OrthoDB" id="5294615at2"/>
<dbReference type="STRING" id="1317117.ATO7_12653"/>
<dbReference type="InterPro" id="IPR036428">
    <property type="entry name" value="PCD_sf"/>
</dbReference>
<evidence type="ECO:0000256" key="1">
    <source>
        <dbReference type="ARBA" id="ARBA00001554"/>
    </source>
</evidence>
<dbReference type="SUPFAM" id="SSF55248">
    <property type="entry name" value="PCD-like"/>
    <property type="match status" value="1"/>
</dbReference>
<dbReference type="Proteomes" id="UP000192342">
    <property type="component" value="Unassembled WGS sequence"/>
</dbReference>
<dbReference type="GO" id="GO:0006729">
    <property type="term" value="P:tetrahydrobiopterin biosynthetic process"/>
    <property type="evidence" value="ECO:0007669"/>
    <property type="project" value="InterPro"/>
</dbReference>
<dbReference type="CDD" id="cd00913">
    <property type="entry name" value="PCD_DCoH_subfamily_a"/>
    <property type="match status" value="1"/>
</dbReference>
<dbReference type="AlphaFoldDB" id="A0A1Y1SCT4"/>
<dbReference type="Pfam" id="PF01329">
    <property type="entry name" value="Pterin_4a"/>
    <property type="match status" value="1"/>
</dbReference>
<keyword evidence="6" id="KW-1185">Reference proteome</keyword>
<gene>
    <name evidence="5" type="primary">phhB</name>
    <name evidence="5" type="ORF">ATO7_12653</name>
</gene>
<evidence type="ECO:0000313" key="5">
    <source>
        <dbReference type="EMBL" id="ORE86146.1"/>
    </source>
</evidence>
<name>A0A1Y1SCT4_9GAMM</name>
<proteinExistence type="inferred from homology"/>
<keyword evidence="4 5" id="KW-0456">Lyase</keyword>